<evidence type="ECO:0000313" key="2">
    <source>
        <dbReference type="EMBL" id="KAJ6724383.1"/>
    </source>
</evidence>
<gene>
    <name evidence="2" type="ORF">OIU85_022320</name>
</gene>
<keyword evidence="1" id="KW-0812">Transmembrane</keyword>
<keyword evidence="1" id="KW-0472">Membrane</keyword>
<sequence>MILARITSVPTYVLEIARDKQGEPEQLKMTFLREITTSTAFYVQLSIILLITTMQHSKARELRPSDHGLEYQSLPPTGAKLPPHMKHFFGASNSATRNTMPPSTGAALPKANSNDTSWWRAAGGGGKGGGGKSGGGDHVKHLLLVASLVCGVVGLGLLVSSAFICYHFIRHKTRPSSSSSAAATATATDHNHRSITVYDAQK</sequence>
<organism evidence="2 3">
    <name type="scientific">Salix viminalis</name>
    <name type="common">Common osier</name>
    <name type="synonym">Basket willow</name>
    <dbReference type="NCBI Taxonomy" id="40686"/>
    <lineage>
        <taxon>Eukaryota</taxon>
        <taxon>Viridiplantae</taxon>
        <taxon>Streptophyta</taxon>
        <taxon>Embryophyta</taxon>
        <taxon>Tracheophyta</taxon>
        <taxon>Spermatophyta</taxon>
        <taxon>Magnoliopsida</taxon>
        <taxon>eudicotyledons</taxon>
        <taxon>Gunneridae</taxon>
        <taxon>Pentapetalae</taxon>
        <taxon>rosids</taxon>
        <taxon>fabids</taxon>
        <taxon>Malpighiales</taxon>
        <taxon>Salicaceae</taxon>
        <taxon>Saliceae</taxon>
        <taxon>Salix</taxon>
    </lineage>
</organism>
<comment type="caution">
    <text evidence="2">The sequence shown here is derived from an EMBL/GenBank/DDBJ whole genome shotgun (WGS) entry which is preliminary data.</text>
</comment>
<feature type="transmembrane region" description="Helical" evidence="1">
    <location>
        <begin position="142"/>
        <end position="169"/>
    </location>
</feature>
<dbReference type="Proteomes" id="UP001151529">
    <property type="component" value="Chromosome 11"/>
</dbReference>
<reference evidence="2" key="2">
    <citation type="journal article" date="2023" name="Int. J. Mol. Sci.">
        <title>De Novo Assembly and Annotation of 11 Diverse Shrub Willow (Salix) Genomes Reveals Novel Gene Organization in Sex-Linked Regions.</title>
        <authorList>
            <person name="Hyden B."/>
            <person name="Feng K."/>
            <person name="Yates T.B."/>
            <person name="Jawdy S."/>
            <person name="Cereghino C."/>
            <person name="Smart L.B."/>
            <person name="Muchero W."/>
        </authorList>
    </citation>
    <scope>NUCLEOTIDE SEQUENCE [LARGE SCALE GENOMIC DNA]</scope>
    <source>
        <tissue evidence="2">Shoot tip</tissue>
    </source>
</reference>
<keyword evidence="1" id="KW-1133">Transmembrane helix</keyword>
<protein>
    <submittedName>
        <fullName evidence="2">CONCANAVALIN A-LIKE LECTIN/GLUCANASE DOMAIN-CONTAINING PROTEIN-RELATED</fullName>
    </submittedName>
</protein>
<dbReference type="PANTHER" id="PTHR37189:SF4">
    <property type="entry name" value="TRANSMEMBRANE PROTEIN"/>
    <property type="match status" value="1"/>
</dbReference>
<evidence type="ECO:0000256" key="1">
    <source>
        <dbReference type="SAM" id="Phobius"/>
    </source>
</evidence>
<reference evidence="2" key="1">
    <citation type="submission" date="2022-11" db="EMBL/GenBank/DDBJ databases">
        <authorList>
            <person name="Hyden B.L."/>
            <person name="Feng K."/>
            <person name="Yates T."/>
            <person name="Jawdy S."/>
            <person name="Smart L.B."/>
            <person name="Muchero W."/>
        </authorList>
    </citation>
    <scope>NUCLEOTIDE SEQUENCE</scope>
    <source>
        <tissue evidence="2">Shoot tip</tissue>
    </source>
</reference>
<keyword evidence="3" id="KW-1185">Reference proteome</keyword>
<evidence type="ECO:0000313" key="3">
    <source>
        <dbReference type="Proteomes" id="UP001151529"/>
    </source>
</evidence>
<accession>A0A9Q0U6Q8</accession>
<name>A0A9Q0U6Q8_SALVM</name>
<dbReference type="AlphaFoldDB" id="A0A9Q0U6Q8"/>
<dbReference type="PANTHER" id="PTHR37189">
    <property type="entry name" value="CONCANAVALIN A-LIKE LECTIN/GLUCANASE DOMAIN-CONTAINING PROTEIN-RELATED"/>
    <property type="match status" value="1"/>
</dbReference>
<dbReference type="OrthoDB" id="1107534at2759"/>
<dbReference type="EMBL" id="JAPFFL010000005">
    <property type="protein sequence ID" value="KAJ6724383.1"/>
    <property type="molecule type" value="Genomic_DNA"/>
</dbReference>
<proteinExistence type="predicted"/>